<proteinExistence type="predicted"/>
<gene>
    <name evidence="3" type="ORF">D5F51_13230</name>
</gene>
<accession>A0ABX5R1D5</accession>
<dbReference type="Proteomes" id="UP000288804">
    <property type="component" value="Chromosome"/>
</dbReference>
<reference evidence="4" key="1">
    <citation type="submission" date="2018-09" db="EMBL/GenBank/DDBJ databases">
        <title>Yersinia hibernicus sp. nov.</title>
        <authorList>
            <person name="Nguyen S.V."/>
            <person name="Mundanda D.M."/>
            <person name="Anes J."/>
            <person name="Fanning S."/>
        </authorList>
    </citation>
    <scope>NUCLEOTIDE SEQUENCE [LARGE SCALE GENOMIC DNA]</scope>
    <source>
        <strain evidence="4">CFS1934</strain>
    </source>
</reference>
<evidence type="ECO:0000313" key="4">
    <source>
        <dbReference type="Proteomes" id="UP000288804"/>
    </source>
</evidence>
<dbReference type="InterPro" id="IPR056746">
    <property type="entry name" value="SPAN_dom"/>
</dbReference>
<organism evidence="3 4">
    <name type="scientific">Yersinia hibernica</name>
    <dbReference type="NCBI Taxonomy" id="2339259"/>
    <lineage>
        <taxon>Bacteria</taxon>
        <taxon>Pseudomonadati</taxon>
        <taxon>Pseudomonadota</taxon>
        <taxon>Gammaproteobacteria</taxon>
        <taxon>Enterobacterales</taxon>
        <taxon>Yersiniaceae</taxon>
        <taxon>Yersinia</taxon>
    </lineage>
</organism>
<keyword evidence="4" id="KW-1185">Reference proteome</keyword>
<name>A0ABX5R1D5_9GAMM</name>
<protein>
    <recommendedName>
        <fullName evidence="2">Surface presentation of antigen domain-containing protein</fullName>
    </recommendedName>
</protein>
<evidence type="ECO:0000256" key="1">
    <source>
        <dbReference type="SAM" id="MobiDB-lite"/>
    </source>
</evidence>
<evidence type="ECO:0000259" key="2">
    <source>
        <dbReference type="Pfam" id="PF02510"/>
    </source>
</evidence>
<sequence>MKFRRLRAMVEKVSEASMKVAINIDSAADDGALLNQIAKKKKQKEGGEDSVPVAMLSLDTLVRLTPALAHGGGLLKTEKQTMKQNTPPFFGLAVDSQQMNKGDSLRRQVALAAAGVAAMASHGQKSGAAEKDEATKAVSSKEAALKLLPTTAAATKFQQPVPVQQSPATAIASPITFNRSVPETEMGHQGRLQRTKDDFGEVRPFWQGEKPSESVLPKHGETTMQSKNMPTTLQQLKTQASSGTNVVKEGREGQMLEVNYQFQRWSGDHSVKISVPTEARRDGNVTLLPSDVRAADVLLRNMGHLTSLSPDLLRPQQERDEQQQQRRQQQQQDEDQE</sequence>
<feature type="region of interest" description="Disordered" evidence="1">
    <location>
        <begin position="306"/>
        <end position="337"/>
    </location>
</feature>
<evidence type="ECO:0000313" key="3">
    <source>
        <dbReference type="EMBL" id="QAX79435.1"/>
    </source>
</evidence>
<dbReference type="Pfam" id="PF02510">
    <property type="entry name" value="SPAN"/>
    <property type="match status" value="1"/>
</dbReference>
<feature type="domain" description="Surface presentation of antigen" evidence="2">
    <location>
        <begin position="254"/>
        <end position="336"/>
    </location>
</feature>
<dbReference type="EMBL" id="CP032487">
    <property type="protein sequence ID" value="QAX79435.1"/>
    <property type="molecule type" value="Genomic_DNA"/>
</dbReference>